<dbReference type="GO" id="GO:0000266">
    <property type="term" value="P:mitochondrial fission"/>
    <property type="evidence" value="ECO:0007669"/>
    <property type="project" value="TreeGrafter"/>
</dbReference>
<evidence type="ECO:0000313" key="5">
    <source>
        <dbReference type="EMBL" id="KAF4632427.1"/>
    </source>
</evidence>
<dbReference type="GO" id="GO:0005525">
    <property type="term" value="F:GTP binding"/>
    <property type="evidence" value="ECO:0007669"/>
    <property type="project" value="InterPro"/>
</dbReference>
<dbReference type="Gene3D" id="3.40.50.300">
    <property type="entry name" value="P-loop containing nucleotide triphosphate hydrolases"/>
    <property type="match status" value="1"/>
</dbReference>
<evidence type="ECO:0000313" key="6">
    <source>
        <dbReference type="Proteomes" id="UP000566819"/>
    </source>
</evidence>
<keyword evidence="1" id="KW-0547">Nucleotide-binding</keyword>
<name>A0A8H4W3K0_9HELO</name>
<dbReference type="OrthoDB" id="415706at2759"/>
<evidence type="ECO:0000256" key="1">
    <source>
        <dbReference type="ARBA" id="ARBA00022741"/>
    </source>
</evidence>
<dbReference type="PRINTS" id="PR00195">
    <property type="entry name" value="DYNAMIN"/>
</dbReference>
<dbReference type="EMBL" id="JAAMPI010000348">
    <property type="protein sequence ID" value="KAF4632427.1"/>
    <property type="molecule type" value="Genomic_DNA"/>
</dbReference>
<dbReference type="GO" id="GO:0016559">
    <property type="term" value="P:peroxisome fission"/>
    <property type="evidence" value="ECO:0007669"/>
    <property type="project" value="TreeGrafter"/>
</dbReference>
<sequence>MVQTDNLPVRSRQLPTKTPLQSNTEPALTDTNKCPTEDEIDYSDLEDNMANEAAVPLLEEDPFSSEASKVLFDGMDDLRRCGASVDLDLPQARQQSAGKSSLLRSLTDVPFPVGDGLCTRFATRIISRRSAPDTSDVFKVSIEKGDSDLSGGNHNKQKEPFSPHVSSMTAAVFSDIFKQASEYMGITGQPRSKNNFSSDILRIELHGPTRAHFGILDVPGVFHALTDKVTDEDMERVTAMVISHMKKRENVVICVAPANDNLANQQIFTLAKKYAESSRVVGVFTKCDLAPNPKSIVRIVRDNKEIALHNGWFVVQNLSEDAPPTADLQQEERTTFNKDPWLEIPAKQRGTAQLKRFLANTLSSRIRKAFPELQKRIKEMLATENESLESLGEERVSPQKRREYLLKIVGRHQELARDALTAPERLPSDDMKLRGMTQKATRDFSANMKSRGHFFDFVNISEIGVNVDLATAPLYQEIRSQISTNEGVELTTMTNPAVLKPLFVKQTSKWEGLGESYLGAVVKMSKKVSLLIFDHVSSEFGISEHAVGELKNSLEEFGIQAHKNGVRKLHDFCLKNKNFHLATTDENFNIKIKQAQRDRFFSALGRYRAEHPPESIAMPYVDTEPNLAPKIKEIFHDCLVVNNTTFDRLFEHIHPRATRNTEDEIHDLLRAYYEASGIHFFTRNYQSLLTENFLKPFCR</sequence>
<keyword evidence="6" id="KW-1185">Reference proteome</keyword>
<keyword evidence="2" id="KW-0342">GTP-binding</keyword>
<comment type="caution">
    <text evidence="5">The sequence shown here is derived from an EMBL/GenBank/DDBJ whole genome shotgun (WGS) entry which is preliminary data.</text>
</comment>
<dbReference type="Proteomes" id="UP000566819">
    <property type="component" value="Unassembled WGS sequence"/>
</dbReference>
<dbReference type="InterPro" id="IPR022812">
    <property type="entry name" value="Dynamin"/>
</dbReference>
<proteinExistence type="predicted"/>
<dbReference type="InterPro" id="IPR000375">
    <property type="entry name" value="Dynamin_stalk"/>
</dbReference>
<dbReference type="GO" id="GO:0006897">
    <property type="term" value="P:endocytosis"/>
    <property type="evidence" value="ECO:0007669"/>
    <property type="project" value="TreeGrafter"/>
</dbReference>
<protein>
    <recommendedName>
        <fullName evidence="4">Dynamin GTPase domain-containing protein</fullName>
    </recommendedName>
</protein>
<dbReference type="Pfam" id="PF01031">
    <property type="entry name" value="Dynamin_M"/>
    <property type="match status" value="1"/>
</dbReference>
<dbReference type="AlphaFoldDB" id="A0A8H4W3K0"/>
<dbReference type="GO" id="GO:0003924">
    <property type="term" value="F:GTPase activity"/>
    <property type="evidence" value="ECO:0007669"/>
    <property type="project" value="InterPro"/>
</dbReference>
<dbReference type="PANTHER" id="PTHR11566">
    <property type="entry name" value="DYNAMIN"/>
    <property type="match status" value="1"/>
</dbReference>
<dbReference type="SUPFAM" id="SSF52540">
    <property type="entry name" value="P-loop containing nucleoside triphosphate hydrolases"/>
    <property type="match status" value="1"/>
</dbReference>
<accession>A0A8H4W3K0</accession>
<feature type="compositionally biased region" description="Polar residues" evidence="3">
    <location>
        <begin position="13"/>
        <end position="33"/>
    </location>
</feature>
<evidence type="ECO:0000256" key="2">
    <source>
        <dbReference type="ARBA" id="ARBA00023134"/>
    </source>
</evidence>
<gene>
    <name evidence="5" type="ORF">G7Y89_g5692</name>
</gene>
<dbReference type="GO" id="GO:0005739">
    <property type="term" value="C:mitochondrion"/>
    <property type="evidence" value="ECO:0007669"/>
    <property type="project" value="TreeGrafter"/>
</dbReference>
<dbReference type="SMART" id="SM00053">
    <property type="entry name" value="DYNc"/>
    <property type="match status" value="1"/>
</dbReference>
<dbReference type="InterPro" id="IPR001401">
    <property type="entry name" value="Dynamin_GTPase"/>
</dbReference>
<dbReference type="GO" id="GO:0048312">
    <property type="term" value="P:intracellular distribution of mitochondria"/>
    <property type="evidence" value="ECO:0007669"/>
    <property type="project" value="TreeGrafter"/>
</dbReference>
<evidence type="ECO:0000256" key="3">
    <source>
        <dbReference type="SAM" id="MobiDB-lite"/>
    </source>
</evidence>
<dbReference type="InterPro" id="IPR045063">
    <property type="entry name" value="Dynamin_N"/>
</dbReference>
<feature type="region of interest" description="Disordered" evidence="3">
    <location>
        <begin position="1"/>
        <end position="33"/>
    </location>
</feature>
<dbReference type="Pfam" id="PF00350">
    <property type="entry name" value="Dynamin_N"/>
    <property type="match status" value="1"/>
</dbReference>
<dbReference type="GO" id="GO:0008017">
    <property type="term" value="F:microtubule binding"/>
    <property type="evidence" value="ECO:0007669"/>
    <property type="project" value="TreeGrafter"/>
</dbReference>
<dbReference type="PANTHER" id="PTHR11566:SF21">
    <property type="entry name" value="DYNAMIN RELATED PROTEIN 1, ISOFORM A"/>
    <property type="match status" value="1"/>
</dbReference>
<reference evidence="5 6" key="1">
    <citation type="submission" date="2020-03" db="EMBL/GenBank/DDBJ databases">
        <title>Draft Genome Sequence of Cudoniella acicularis.</title>
        <authorList>
            <person name="Buettner E."/>
            <person name="Kellner H."/>
        </authorList>
    </citation>
    <scope>NUCLEOTIDE SEQUENCE [LARGE SCALE GENOMIC DNA]</scope>
    <source>
        <strain evidence="5 6">DSM 108380</strain>
    </source>
</reference>
<dbReference type="GO" id="GO:0005874">
    <property type="term" value="C:microtubule"/>
    <property type="evidence" value="ECO:0007669"/>
    <property type="project" value="TreeGrafter"/>
</dbReference>
<dbReference type="GO" id="GO:0016020">
    <property type="term" value="C:membrane"/>
    <property type="evidence" value="ECO:0007669"/>
    <property type="project" value="TreeGrafter"/>
</dbReference>
<evidence type="ECO:0000259" key="4">
    <source>
        <dbReference type="SMART" id="SM00053"/>
    </source>
</evidence>
<feature type="domain" description="Dynamin GTPase" evidence="4">
    <location>
        <begin position="65"/>
        <end position="331"/>
    </location>
</feature>
<organism evidence="5 6">
    <name type="scientific">Cudoniella acicularis</name>
    <dbReference type="NCBI Taxonomy" id="354080"/>
    <lineage>
        <taxon>Eukaryota</taxon>
        <taxon>Fungi</taxon>
        <taxon>Dikarya</taxon>
        <taxon>Ascomycota</taxon>
        <taxon>Pezizomycotina</taxon>
        <taxon>Leotiomycetes</taxon>
        <taxon>Helotiales</taxon>
        <taxon>Tricladiaceae</taxon>
        <taxon>Cudoniella</taxon>
    </lineage>
</organism>
<dbReference type="InterPro" id="IPR027417">
    <property type="entry name" value="P-loop_NTPase"/>
</dbReference>